<dbReference type="Proteomes" id="UP000192569">
    <property type="component" value="Chromosome I"/>
</dbReference>
<evidence type="ECO:0000313" key="2">
    <source>
        <dbReference type="Proteomes" id="UP000192569"/>
    </source>
</evidence>
<dbReference type="Pfam" id="PF02597">
    <property type="entry name" value="ThiS"/>
    <property type="match status" value="1"/>
</dbReference>
<name>A0A1W1VYF0_9FIRM</name>
<dbReference type="InterPro" id="IPR012675">
    <property type="entry name" value="Beta-grasp_dom_sf"/>
</dbReference>
<keyword evidence="2" id="KW-1185">Reference proteome</keyword>
<dbReference type="RefSeq" id="WP_084665863.1">
    <property type="nucleotide sequence ID" value="NZ_LT838272.1"/>
</dbReference>
<dbReference type="STRING" id="698762.SAMN00808754_2317"/>
<organism evidence="1 2">
    <name type="scientific">Thermanaeromonas toyohensis ToBE</name>
    <dbReference type="NCBI Taxonomy" id="698762"/>
    <lineage>
        <taxon>Bacteria</taxon>
        <taxon>Bacillati</taxon>
        <taxon>Bacillota</taxon>
        <taxon>Clostridia</taxon>
        <taxon>Neomoorellales</taxon>
        <taxon>Neomoorellaceae</taxon>
        <taxon>Thermanaeromonas</taxon>
    </lineage>
</organism>
<dbReference type="InterPro" id="IPR016155">
    <property type="entry name" value="Mopterin_synth/thiamin_S_b"/>
</dbReference>
<dbReference type="OrthoDB" id="9801945at2"/>
<accession>A0A1W1VYF0</accession>
<dbReference type="AlphaFoldDB" id="A0A1W1VYF0"/>
<dbReference type="SUPFAM" id="SSF54285">
    <property type="entry name" value="MoaD/ThiS"/>
    <property type="match status" value="1"/>
</dbReference>
<dbReference type="Gene3D" id="3.10.20.30">
    <property type="match status" value="1"/>
</dbReference>
<dbReference type="EMBL" id="LT838272">
    <property type="protein sequence ID" value="SMB98412.1"/>
    <property type="molecule type" value="Genomic_DNA"/>
</dbReference>
<sequence>MIIEVRLFGHLRRYLPKEKGNGTLKLEIETPAQVADVLEKLNVTLEEPMLILVNGVHATLEKELSPGDVVSVFPPLGGG</sequence>
<evidence type="ECO:0000313" key="1">
    <source>
        <dbReference type="EMBL" id="SMB98412.1"/>
    </source>
</evidence>
<protein>
    <submittedName>
        <fullName evidence="1">Molybdopterin converting factor, small subunit</fullName>
    </submittedName>
</protein>
<dbReference type="InterPro" id="IPR003749">
    <property type="entry name" value="ThiS/MoaD-like"/>
</dbReference>
<gene>
    <name evidence="1" type="ORF">SAMN00808754_2317</name>
</gene>
<proteinExistence type="predicted"/>
<dbReference type="CDD" id="cd17040">
    <property type="entry name" value="Ubl_MoaD_like"/>
    <property type="match status" value="1"/>
</dbReference>
<reference evidence="1 2" key="1">
    <citation type="submission" date="2017-04" db="EMBL/GenBank/DDBJ databases">
        <authorList>
            <person name="Afonso C.L."/>
            <person name="Miller P.J."/>
            <person name="Scott M.A."/>
            <person name="Spackman E."/>
            <person name="Goraichik I."/>
            <person name="Dimitrov K.M."/>
            <person name="Suarez D.L."/>
            <person name="Swayne D.E."/>
        </authorList>
    </citation>
    <scope>NUCLEOTIDE SEQUENCE [LARGE SCALE GENOMIC DNA]</scope>
    <source>
        <strain evidence="1 2">ToBE</strain>
    </source>
</reference>